<feature type="transmembrane region" description="Helical" evidence="6">
    <location>
        <begin position="213"/>
        <end position="230"/>
    </location>
</feature>
<dbReference type="InterPro" id="IPR002549">
    <property type="entry name" value="AI-2E-like"/>
</dbReference>
<name>A0A0F7KFW5_9PROT</name>
<gene>
    <name evidence="7" type="ORF">AAW31_07920</name>
    <name evidence="8" type="ORF">BCL69_10336</name>
</gene>
<dbReference type="EMBL" id="CP011451">
    <property type="protein sequence ID" value="AKH37747.1"/>
    <property type="molecule type" value="Genomic_DNA"/>
</dbReference>
<proteinExistence type="inferred from homology"/>
<feature type="transmembrane region" description="Helical" evidence="6">
    <location>
        <begin position="148"/>
        <end position="173"/>
    </location>
</feature>
<keyword evidence="3 6" id="KW-0812">Transmembrane</keyword>
<dbReference type="RefSeq" id="WP_046849819.1">
    <property type="nucleotide sequence ID" value="NZ_VNHT01000033.1"/>
</dbReference>
<dbReference type="PANTHER" id="PTHR21716:SF4">
    <property type="entry name" value="TRANSMEMBRANE PROTEIN 245"/>
    <property type="match status" value="1"/>
</dbReference>
<accession>A0A0F7KFW5</accession>
<dbReference type="Proteomes" id="UP000324176">
    <property type="component" value="Unassembled WGS sequence"/>
</dbReference>
<evidence type="ECO:0000313" key="7">
    <source>
        <dbReference type="EMBL" id="AKH37747.1"/>
    </source>
</evidence>
<feature type="transmembrane region" description="Helical" evidence="6">
    <location>
        <begin position="270"/>
        <end position="287"/>
    </location>
</feature>
<comment type="subcellular location">
    <subcellularLocation>
        <location evidence="1">Membrane</location>
        <topology evidence="1">Multi-pass membrane protein</topology>
    </subcellularLocation>
</comment>
<evidence type="ECO:0000256" key="1">
    <source>
        <dbReference type="ARBA" id="ARBA00004141"/>
    </source>
</evidence>
<evidence type="ECO:0000256" key="6">
    <source>
        <dbReference type="SAM" id="Phobius"/>
    </source>
</evidence>
<reference evidence="9" key="1">
    <citation type="submission" date="2015-05" db="EMBL/GenBank/DDBJ databases">
        <title>Draft genome of Nitrosomonas communis strain Nm2.</title>
        <authorList>
            <person name="Kozlowski J.A."/>
            <person name="Kits K.D."/>
            <person name="Stein L.Y."/>
        </authorList>
    </citation>
    <scope>NUCLEOTIDE SEQUENCE [LARGE SCALE GENOMIC DNA]</scope>
    <source>
        <strain evidence="9">Nm2</strain>
    </source>
</reference>
<feature type="transmembrane region" description="Helical" evidence="6">
    <location>
        <begin position="307"/>
        <end position="340"/>
    </location>
</feature>
<sequence>MIKILERQTFLIALTFVTGLFLFLLKPFFAPILWACIIAILFHPVQLWLKKKLGEQPNLIALITLIACIFLVVIPFLLLLTSFFQQGSALYQRIASGEIQLAQYFDQIRRAFPVMQQFLERMDIDIASLQKNATEVMVGIGSFLTQNAVALGIGTFNFFTKLALMLYIAFFLLRDGRQLIEKLIYVIPMGDERERLLFQNIAGVARATVKGNLLVAMLQGTLGGLIFWILGIPSPLLWGVIMAIFSMIPVIGAGLVWVPAAIYLYTITQWFEATVLIAYGVFIIGLADNVLRPILVGRDTKLPDWMVLLSTLGGLTLIGVNGFVVGPLIAVLFVAFWQIFGKDFNVGKYAYQDSNSEIETNAEDSIKSKPGKQL</sequence>
<feature type="transmembrane region" description="Helical" evidence="6">
    <location>
        <begin position="236"/>
        <end position="258"/>
    </location>
</feature>
<dbReference type="OrthoDB" id="106838at2"/>
<dbReference type="Pfam" id="PF01594">
    <property type="entry name" value="AI-2E_transport"/>
    <property type="match status" value="1"/>
</dbReference>
<dbReference type="PANTHER" id="PTHR21716">
    <property type="entry name" value="TRANSMEMBRANE PROTEIN"/>
    <property type="match status" value="1"/>
</dbReference>
<keyword evidence="9" id="KW-1185">Reference proteome</keyword>
<keyword evidence="5 6" id="KW-0472">Membrane</keyword>
<keyword evidence="4 6" id="KW-1133">Transmembrane helix</keyword>
<reference evidence="7 9" key="2">
    <citation type="journal article" date="2016" name="Genome Announc.">
        <title>Genome Sequence of Nitrosomonas communis Strain Nm2, a Mesophilic Ammonia-Oxidizing Bacterium Isolated from Mediterranean Soil.</title>
        <authorList>
            <person name="Kozlowski J.A."/>
            <person name="Kits K.D."/>
            <person name="Stein L.Y."/>
        </authorList>
    </citation>
    <scope>NUCLEOTIDE SEQUENCE [LARGE SCALE GENOMIC DNA]</scope>
    <source>
        <strain evidence="7 9">Nm2</strain>
    </source>
</reference>
<evidence type="ECO:0000256" key="5">
    <source>
        <dbReference type="ARBA" id="ARBA00023136"/>
    </source>
</evidence>
<feature type="transmembrane region" description="Helical" evidence="6">
    <location>
        <begin position="61"/>
        <end position="84"/>
    </location>
</feature>
<protein>
    <submittedName>
        <fullName evidence="7">Membrane protein</fullName>
    </submittedName>
    <submittedName>
        <fullName evidence="8">Putative PurR-regulated permease PerM</fullName>
    </submittedName>
</protein>
<dbReference type="EMBL" id="VNHT01000033">
    <property type="protein sequence ID" value="TYP86080.1"/>
    <property type="molecule type" value="Genomic_DNA"/>
</dbReference>
<evidence type="ECO:0000313" key="8">
    <source>
        <dbReference type="EMBL" id="TYP86080.1"/>
    </source>
</evidence>
<comment type="similarity">
    <text evidence="2">Belongs to the autoinducer-2 exporter (AI-2E) (TC 2.A.86) family.</text>
</comment>
<evidence type="ECO:0000313" key="10">
    <source>
        <dbReference type="Proteomes" id="UP000324176"/>
    </source>
</evidence>
<dbReference type="PATRIC" id="fig|44574.3.peg.1928"/>
<dbReference type="Proteomes" id="UP000034156">
    <property type="component" value="Chromosome"/>
</dbReference>
<dbReference type="GO" id="GO:0016020">
    <property type="term" value="C:membrane"/>
    <property type="evidence" value="ECO:0007669"/>
    <property type="project" value="UniProtKB-SubCell"/>
</dbReference>
<dbReference type="KEGG" id="nco:AAW31_07920"/>
<evidence type="ECO:0000256" key="2">
    <source>
        <dbReference type="ARBA" id="ARBA00009773"/>
    </source>
</evidence>
<reference evidence="8 10" key="3">
    <citation type="submission" date="2019-07" db="EMBL/GenBank/DDBJ databases">
        <title>Active sludge and wastewater microbial communities from Klosterneuburg, Austria.</title>
        <authorList>
            <person name="Wagner M."/>
        </authorList>
    </citation>
    <scope>NUCLEOTIDE SEQUENCE [LARGE SCALE GENOMIC DNA]</scope>
    <source>
        <strain evidence="8 10">Nm2</strain>
    </source>
</reference>
<organism evidence="7 9">
    <name type="scientific">Nitrosomonas communis</name>
    <dbReference type="NCBI Taxonomy" id="44574"/>
    <lineage>
        <taxon>Bacteria</taxon>
        <taxon>Pseudomonadati</taxon>
        <taxon>Pseudomonadota</taxon>
        <taxon>Betaproteobacteria</taxon>
        <taxon>Nitrosomonadales</taxon>
        <taxon>Nitrosomonadaceae</taxon>
        <taxon>Nitrosomonas</taxon>
    </lineage>
</organism>
<evidence type="ECO:0000256" key="3">
    <source>
        <dbReference type="ARBA" id="ARBA00022692"/>
    </source>
</evidence>
<dbReference type="AlphaFoldDB" id="A0A0F7KFW5"/>
<evidence type="ECO:0000256" key="4">
    <source>
        <dbReference type="ARBA" id="ARBA00022989"/>
    </source>
</evidence>
<evidence type="ECO:0000313" key="9">
    <source>
        <dbReference type="Proteomes" id="UP000034156"/>
    </source>
</evidence>
<feature type="transmembrane region" description="Helical" evidence="6">
    <location>
        <begin position="31"/>
        <end position="49"/>
    </location>
</feature>